<proteinExistence type="predicted"/>
<sequence length="119" mass="13748">MISLKTKKRGNQNLSKFFRYVNRKKNEFIIEQNAVTLSGCMPPRALDLADDSKLFHIRIDPVAKTLKMIHKYNLYSVDPPNHNDSVYQMLRDHPSGVLLTRVASAPTNRQLRSQMHDLV</sequence>
<comment type="caution">
    <text evidence="1">The sequence shown here is derived from an EMBL/GenBank/DDBJ whole genome shotgun (WGS) entry which is preliminary data.</text>
</comment>
<reference evidence="1 2" key="1">
    <citation type="journal article" date="2019" name="Commun. Biol.">
        <title>The bagworm genome reveals a unique fibroin gene that provides high tensile strength.</title>
        <authorList>
            <person name="Kono N."/>
            <person name="Nakamura H."/>
            <person name="Ohtoshi R."/>
            <person name="Tomita M."/>
            <person name="Numata K."/>
            <person name="Arakawa K."/>
        </authorList>
    </citation>
    <scope>NUCLEOTIDE SEQUENCE [LARGE SCALE GENOMIC DNA]</scope>
</reference>
<dbReference type="AlphaFoldDB" id="A0A4C1UBX4"/>
<keyword evidence="2" id="KW-1185">Reference proteome</keyword>
<dbReference type="Proteomes" id="UP000299102">
    <property type="component" value="Unassembled WGS sequence"/>
</dbReference>
<organism evidence="1 2">
    <name type="scientific">Eumeta variegata</name>
    <name type="common">Bagworm moth</name>
    <name type="synonym">Eumeta japonica</name>
    <dbReference type="NCBI Taxonomy" id="151549"/>
    <lineage>
        <taxon>Eukaryota</taxon>
        <taxon>Metazoa</taxon>
        <taxon>Ecdysozoa</taxon>
        <taxon>Arthropoda</taxon>
        <taxon>Hexapoda</taxon>
        <taxon>Insecta</taxon>
        <taxon>Pterygota</taxon>
        <taxon>Neoptera</taxon>
        <taxon>Endopterygota</taxon>
        <taxon>Lepidoptera</taxon>
        <taxon>Glossata</taxon>
        <taxon>Ditrysia</taxon>
        <taxon>Tineoidea</taxon>
        <taxon>Psychidae</taxon>
        <taxon>Oiketicinae</taxon>
        <taxon>Eumeta</taxon>
    </lineage>
</organism>
<protein>
    <submittedName>
        <fullName evidence="1">Uncharacterized protein</fullName>
    </submittedName>
</protein>
<evidence type="ECO:0000313" key="2">
    <source>
        <dbReference type="Proteomes" id="UP000299102"/>
    </source>
</evidence>
<gene>
    <name evidence="1" type="ORF">EVAR_22302_1</name>
</gene>
<name>A0A4C1UBX4_EUMVA</name>
<dbReference type="EMBL" id="BGZK01000150">
    <property type="protein sequence ID" value="GBP23442.1"/>
    <property type="molecule type" value="Genomic_DNA"/>
</dbReference>
<evidence type="ECO:0000313" key="1">
    <source>
        <dbReference type="EMBL" id="GBP23442.1"/>
    </source>
</evidence>
<accession>A0A4C1UBX4</accession>